<dbReference type="InterPro" id="IPR001810">
    <property type="entry name" value="F-box_dom"/>
</dbReference>
<comment type="subcellular location">
    <subcellularLocation>
        <location evidence="1">Nucleus</location>
    </subcellularLocation>
</comment>
<dbReference type="GO" id="GO:0005634">
    <property type="term" value="C:nucleus"/>
    <property type="evidence" value="ECO:0007669"/>
    <property type="project" value="UniProtKB-SubCell"/>
</dbReference>
<protein>
    <recommendedName>
        <fullName evidence="6">F-box domain-containing protein</fullName>
    </recommendedName>
</protein>
<dbReference type="PROSITE" id="PS50181">
    <property type="entry name" value="FBOX"/>
    <property type="match status" value="1"/>
</dbReference>
<feature type="compositionally biased region" description="Low complexity" evidence="5">
    <location>
        <begin position="54"/>
        <end position="64"/>
    </location>
</feature>
<dbReference type="AlphaFoldDB" id="A0A914A223"/>
<feature type="domain" description="F-box" evidence="6">
    <location>
        <begin position="246"/>
        <end position="293"/>
    </location>
</feature>
<keyword evidence="4" id="KW-0539">Nucleus</keyword>
<evidence type="ECO:0000256" key="2">
    <source>
        <dbReference type="ARBA" id="ARBA00004906"/>
    </source>
</evidence>
<dbReference type="GO" id="GO:0019005">
    <property type="term" value="C:SCF ubiquitin ligase complex"/>
    <property type="evidence" value="ECO:0007669"/>
    <property type="project" value="TreeGrafter"/>
</dbReference>
<dbReference type="Proteomes" id="UP000887568">
    <property type="component" value="Unplaced"/>
</dbReference>
<evidence type="ECO:0000256" key="3">
    <source>
        <dbReference type="ARBA" id="ARBA00022786"/>
    </source>
</evidence>
<dbReference type="InterPro" id="IPR040394">
    <property type="entry name" value="FBX25/32"/>
</dbReference>
<dbReference type="Pfam" id="PF12937">
    <property type="entry name" value="F-box-like"/>
    <property type="match status" value="1"/>
</dbReference>
<comment type="pathway">
    <text evidence="2">Protein modification; protein ubiquitination.</text>
</comment>
<dbReference type="SUPFAM" id="SSF81383">
    <property type="entry name" value="F-box domain"/>
    <property type="match status" value="1"/>
</dbReference>
<dbReference type="GeneID" id="119729201"/>
<evidence type="ECO:0000313" key="7">
    <source>
        <dbReference type="EnsemblMetazoa" id="XP_038057695.1"/>
    </source>
</evidence>
<dbReference type="OrthoDB" id="9991467at2759"/>
<proteinExistence type="predicted"/>
<sequence length="395" mass="45396">MPYYGGYDGESPGNEWVKTASGWKKLIALRENLHRHIKRIARERFQNSCKEWPSGEGTSSGTGSHHQEPARDDVTILALSQDCDAVVKQAEEEISQELRQKYEEFDKPQASFAMISRSVGGRGNYFTLGEIISKLDFASGVEDRRRFNYVCRILELIVTTRFTSLSGLAQKNLFYVIEETLHVVMKNQHNTGQLRRILCGAIVAMNKSRSSHIGCPATWNNRMGLLQCWLEKLNSIKITEREEDGEMMLLDLPDEVLGRILHHLNDARDIINVDKSCYHLHLLATHNLLWRNLCLSHFTEYQITKLCPVDDYETDWKGVYRKLYKRHPAKEVYADVLQICGFCNCLFWMNGGHPCTKELLPPDDTSLQDRPELTVNINLSPQQFLDLFPSPHLIK</sequence>
<dbReference type="RefSeq" id="XP_038057695.1">
    <property type="nucleotide sequence ID" value="XM_038201767.1"/>
</dbReference>
<keyword evidence="3" id="KW-0833">Ubl conjugation pathway</keyword>
<dbReference type="Gene3D" id="1.20.1280.50">
    <property type="match status" value="1"/>
</dbReference>
<evidence type="ECO:0000256" key="4">
    <source>
        <dbReference type="ARBA" id="ARBA00023242"/>
    </source>
</evidence>
<name>A0A914A223_PATMI</name>
<keyword evidence="8" id="KW-1185">Reference proteome</keyword>
<feature type="region of interest" description="Disordered" evidence="5">
    <location>
        <begin position="48"/>
        <end position="69"/>
    </location>
</feature>
<evidence type="ECO:0000259" key="6">
    <source>
        <dbReference type="PROSITE" id="PS50181"/>
    </source>
</evidence>
<organism evidence="7 8">
    <name type="scientific">Patiria miniata</name>
    <name type="common">Bat star</name>
    <name type="synonym">Asterina miniata</name>
    <dbReference type="NCBI Taxonomy" id="46514"/>
    <lineage>
        <taxon>Eukaryota</taxon>
        <taxon>Metazoa</taxon>
        <taxon>Echinodermata</taxon>
        <taxon>Eleutherozoa</taxon>
        <taxon>Asterozoa</taxon>
        <taxon>Asteroidea</taxon>
        <taxon>Valvatacea</taxon>
        <taxon>Valvatida</taxon>
        <taxon>Asterinidae</taxon>
        <taxon>Patiria</taxon>
    </lineage>
</organism>
<dbReference type="OMA" id="RSSHIGC"/>
<dbReference type="PANTHER" id="PTHR13123">
    <property type="entry name" value="LD30288P"/>
    <property type="match status" value="1"/>
</dbReference>
<dbReference type="InterPro" id="IPR036047">
    <property type="entry name" value="F-box-like_dom_sf"/>
</dbReference>
<evidence type="ECO:0000256" key="1">
    <source>
        <dbReference type="ARBA" id="ARBA00004123"/>
    </source>
</evidence>
<evidence type="ECO:0000256" key="5">
    <source>
        <dbReference type="SAM" id="MobiDB-lite"/>
    </source>
</evidence>
<dbReference type="PANTHER" id="PTHR13123:SF7">
    <property type="entry name" value="LD30288P"/>
    <property type="match status" value="1"/>
</dbReference>
<accession>A0A914A223</accession>
<dbReference type="EnsemblMetazoa" id="XM_038201767.1">
    <property type="protein sequence ID" value="XP_038057695.1"/>
    <property type="gene ID" value="LOC119729201"/>
</dbReference>
<evidence type="ECO:0000313" key="8">
    <source>
        <dbReference type="Proteomes" id="UP000887568"/>
    </source>
</evidence>
<dbReference type="GO" id="GO:0016567">
    <property type="term" value="P:protein ubiquitination"/>
    <property type="evidence" value="ECO:0007669"/>
    <property type="project" value="TreeGrafter"/>
</dbReference>
<reference evidence="7" key="1">
    <citation type="submission" date="2022-11" db="UniProtKB">
        <authorList>
            <consortium name="EnsemblMetazoa"/>
        </authorList>
    </citation>
    <scope>IDENTIFICATION</scope>
</reference>
<dbReference type="GO" id="GO:0005737">
    <property type="term" value="C:cytoplasm"/>
    <property type="evidence" value="ECO:0007669"/>
    <property type="project" value="TreeGrafter"/>
</dbReference>